<evidence type="ECO:0000256" key="1">
    <source>
        <dbReference type="SAM" id="MobiDB-lite"/>
    </source>
</evidence>
<accession>A0ABP0HUD0</accession>
<dbReference type="EMBL" id="CAXAMN010001126">
    <property type="protein sequence ID" value="CAK8992749.1"/>
    <property type="molecule type" value="Genomic_DNA"/>
</dbReference>
<proteinExistence type="predicted"/>
<feature type="region of interest" description="Disordered" evidence="1">
    <location>
        <begin position="48"/>
        <end position="75"/>
    </location>
</feature>
<reference evidence="2 3" key="1">
    <citation type="submission" date="2024-02" db="EMBL/GenBank/DDBJ databases">
        <authorList>
            <person name="Chen Y."/>
            <person name="Shah S."/>
            <person name="Dougan E. K."/>
            <person name="Thang M."/>
            <person name="Chan C."/>
        </authorList>
    </citation>
    <scope>NUCLEOTIDE SEQUENCE [LARGE SCALE GENOMIC DNA]</scope>
</reference>
<evidence type="ECO:0000313" key="2">
    <source>
        <dbReference type="EMBL" id="CAK8992749.1"/>
    </source>
</evidence>
<keyword evidence="3" id="KW-1185">Reference proteome</keyword>
<evidence type="ECO:0000313" key="3">
    <source>
        <dbReference type="Proteomes" id="UP001642484"/>
    </source>
</evidence>
<dbReference type="Proteomes" id="UP001642484">
    <property type="component" value="Unassembled WGS sequence"/>
</dbReference>
<sequence>MNPLTCYDTVAKASWHTVFGVNWTCPSWMFLRVLARRKRPICVTDVAERASPASPANKRSSTKTQYACCPQPRTT</sequence>
<protein>
    <submittedName>
        <fullName evidence="2">Uncharacterized protein</fullName>
    </submittedName>
</protein>
<gene>
    <name evidence="2" type="ORF">CCMP2556_LOCUS2986</name>
</gene>
<comment type="caution">
    <text evidence="2">The sequence shown here is derived from an EMBL/GenBank/DDBJ whole genome shotgun (WGS) entry which is preliminary data.</text>
</comment>
<organism evidence="2 3">
    <name type="scientific">Durusdinium trenchii</name>
    <dbReference type="NCBI Taxonomy" id="1381693"/>
    <lineage>
        <taxon>Eukaryota</taxon>
        <taxon>Sar</taxon>
        <taxon>Alveolata</taxon>
        <taxon>Dinophyceae</taxon>
        <taxon>Suessiales</taxon>
        <taxon>Symbiodiniaceae</taxon>
        <taxon>Durusdinium</taxon>
    </lineage>
</organism>
<name>A0ABP0HUD0_9DINO</name>